<sequence length="234" mass="27259">DARYSLSEERLLREHYSNYEQLILQVFQPEKPLDKYHIRVNDCDTINQVKSKILDIIYKNTPFSMRLSIHEFDLEWRDPCGNHILLHDIDSTSKREHHGACWQRLNTLKHYNVKNMSLVMLITKNWMHKQQNSATLYMTNKKSAIYPLLASSPISCQTLNGFTTDVDNDRFWHLVKPSFDDMSKESSSSASGSVLMHKAIPEIFLTRLLSTKGTIQKFIDDFFHTILVVNDALP</sequence>
<dbReference type="GO" id="GO:0097374">
    <property type="term" value="P:sensory neuron axon guidance"/>
    <property type="evidence" value="ECO:0007669"/>
    <property type="project" value="TreeGrafter"/>
</dbReference>
<dbReference type="InterPro" id="IPR008936">
    <property type="entry name" value="Rho_GTPase_activation_prot"/>
</dbReference>
<dbReference type="GO" id="GO:0017154">
    <property type="term" value="F:semaphorin receptor activity"/>
    <property type="evidence" value="ECO:0007669"/>
    <property type="project" value="InterPro"/>
</dbReference>
<dbReference type="Proteomes" id="UP000194236">
    <property type="component" value="Unassembled WGS sequence"/>
</dbReference>
<feature type="domain" description="Plexin cytoplasmic RhoGTPase-binding" evidence="1">
    <location>
        <begin position="6"/>
        <end position="119"/>
    </location>
</feature>
<accession>A0A1Y3B5J7</accession>
<protein>
    <recommendedName>
        <fullName evidence="1">Plexin cytoplasmic RhoGTPase-binding domain-containing protein</fullName>
    </recommendedName>
</protein>
<dbReference type="AlphaFoldDB" id="A0A1Y3B5J7"/>
<dbReference type="Pfam" id="PF20170">
    <property type="entry name" value="Plexin_RBD"/>
    <property type="match status" value="1"/>
</dbReference>
<evidence type="ECO:0000313" key="2">
    <source>
        <dbReference type="EMBL" id="OTF76110.1"/>
    </source>
</evidence>
<dbReference type="PANTHER" id="PTHR22625">
    <property type="entry name" value="PLEXIN"/>
    <property type="match status" value="1"/>
</dbReference>
<gene>
    <name evidence="2" type="ORF">BLA29_010284</name>
</gene>
<dbReference type="PANTHER" id="PTHR22625:SF44">
    <property type="entry name" value="PLEXIN-B"/>
    <property type="match status" value="1"/>
</dbReference>
<feature type="non-terminal residue" evidence="2">
    <location>
        <position position="1"/>
    </location>
</feature>
<dbReference type="GO" id="GO:0050772">
    <property type="term" value="P:positive regulation of axonogenesis"/>
    <property type="evidence" value="ECO:0007669"/>
    <property type="project" value="TreeGrafter"/>
</dbReference>
<evidence type="ECO:0000259" key="1">
    <source>
        <dbReference type="Pfam" id="PF20170"/>
    </source>
</evidence>
<proteinExistence type="predicted"/>
<dbReference type="InterPro" id="IPR046800">
    <property type="entry name" value="Plexin_RBD"/>
</dbReference>
<comment type="caution">
    <text evidence="2">The sequence shown here is derived from an EMBL/GenBank/DDBJ whole genome shotgun (WGS) entry which is preliminary data.</text>
</comment>
<dbReference type="GO" id="GO:0007162">
    <property type="term" value="P:negative regulation of cell adhesion"/>
    <property type="evidence" value="ECO:0007669"/>
    <property type="project" value="TreeGrafter"/>
</dbReference>
<dbReference type="GO" id="GO:0002116">
    <property type="term" value="C:semaphorin receptor complex"/>
    <property type="evidence" value="ECO:0007669"/>
    <property type="project" value="TreeGrafter"/>
</dbReference>
<feature type="non-terminal residue" evidence="2">
    <location>
        <position position="234"/>
    </location>
</feature>
<dbReference type="Gene3D" id="1.10.506.10">
    <property type="entry name" value="GTPase Activation - p120gap, domain 1"/>
    <property type="match status" value="1"/>
</dbReference>
<organism evidence="2 3">
    <name type="scientific">Euroglyphus maynei</name>
    <name type="common">Mayne's house dust mite</name>
    <dbReference type="NCBI Taxonomy" id="6958"/>
    <lineage>
        <taxon>Eukaryota</taxon>
        <taxon>Metazoa</taxon>
        <taxon>Ecdysozoa</taxon>
        <taxon>Arthropoda</taxon>
        <taxon>Chelicerata</taxon>
        <taxon>Arachnida</taxon>
        <taxon>Acari</taxon>
        <taxon>Acariformes</taxon>
        <taxon>Sarcoptiformes</taxon>
        <taxon>Astigmata</taxon>
        <taxon>Psoroptidia</taxon>
        <taxon>Analgoidea</taxon>
        <taxon>Pyroglyphidae</taxon>
        <taxon>Pyroglyphinae</taxon>
        <taxon>Euroglyphus</taxon>
    </lineage>
</organism>
<dbReference type="GO" id="GO:0005886">
    <property type="term" value="C:plasma membrane"/>
    <property type="evidence" value="ECO:0007669"/>
    <property type="project" value="TreeGrafter"/>
</dbReference>
<dbReference type="GO" id="GO:0030334">
    <property type="term" value="P:regulation of cell migration"/>
    <property type="evidence" value="ECO:0007669"/>
    <property type="project" value="TreeGrafter"/>
</dbReference>
<dbReference type="EMBL" id="MUJZ01039036">
    <property type="protein sequence ID" value="OTF76110.1"/>
    <property type="molecule type" value="Genomic_DNA"/>
</dbReference>
<dbReference type="GO" id="GO:0008045">
    <property type="term" value="P:motor neuron axon guidance"/>
    <property type="evidence" value="ECO:0007669"/>
    <property type="project" value="TreeGrafter"/>
</dbReference>
<keyword evidence="3" id="KW-1185">Reference proteome</keyword>
<dbReference type="Gene3D" id="3.10.20.90">
    <property type="entry name" value="Phosphatidylinositol 3-kinase Catalytic Subunit, Chain A, domain 1"/>
    <property type="match status" value="1"/>
</dbReference>
<reference evidence="2 3" key="1">
    <citation type="submission" date="2017-03" db="EMBL/GenBank/DDBJ databases">
        <title>Genome Survey of Euroglyphus maynei.</title>
        <authorList>
            <person name="Arlian L.G."/>
            <person name="Morgan M.S."/>
            <person name="Rider S.D."/>
        </authorList>
    </citation>
    <scope>NUCLEOTIDE SEQUENCE [LARGE SCALE GENOMIC DNA]</scope>
    <source>
        <strain evidence="2">Arlian Lab</strain>
        <tissue evidence="2">Whole body</tissue>
    </source>
</reference>
<name>A0A1Y3B5J7_EURMA</name>
<dbReference type="GO" id="GO:0008360">
    <property type="term" value="P:regulation of cell shape"/>
    <property type="evidence" value="ECO:0007669"/>
    <property type="project" value="TreeGrafter"/>
</dbReference>
<dbReference type="InterPro" id="IPR031148">
    <property type="entry name" value="Plexin"/>
</dbReference>
<dbReference type="OrthoDB" id="6422218at2759"/>
<evidence type="ECO:0000313" key="3">
    <source>
        <dbReference type="Proteomes" id="UP000194236"/>
    </source>
</evidence>